<dbReference type="Gene3D" id="3.40.50.10260">
    <property type="entry name" value="YjeF N-terminal domain"/>
    <property type="match status" value="1"/>
</dbReference>
<dbReference type="PROSITE" id="PS51385">
    <property type="entry name" value="YJEF_N"/>
    <property type="match status" value="1"/>
</dbReference>
<feature type="binding site" evidence="17">
    <location>
        <position position="472"/>
    </location>
    <ligand>
        <name>(6S)-NADPHX</name>
        <dbReference type="ChEBI" id="CHEBI:64076"/>
    </ligand>
</feature>
<protein>
    <recommendedName>
        <fullName evidence="19">Bifunctional NAD(P)H-hydrate repair enzyme</fullName>
    </recommendedName>
    <alternativeName>
        <fullName evidence="19">Nicotinamide nucleotide repair protein</fullName>
    </alternativeName>
    <domain>
        <recommendedName>
            <fullName evidence="19">ADP-dependent (S)-NAD(P)H-hydrate dehydratase</fullName>
            <ecNumber evidence="19">4.2.1.136</ecNumber>
        </recommendedName>
        <alternativeName>
            <fullName evidence="19">ADP-dependent NAD(P)HX dehydratase</fullName>
        </alternativeName>
    </domain>
    <domain>
        <recommendedName>
            <fullName evidence="19">NAD(P)H-hydrate epimerase</fullName>
            <ecNumber evidence="19">5.1.99.6</ecNumber>
        </recommendedName>
    </domain>
</protein>
<dbReference type="Gene3D" id="3.40.1190.20">
    <property type="match status" value="1"/>
</dbReference>
<dbReference type="EMBL" id="AP027266">
    <property type="protein sequence ID" value="BDW84945.1"/>
    <property type="molecule type" value="Genomic_DNA"/>
</dbReference>
<keyword evidence="5 18" id="KW-0479">Metal-binding</keyword>
<evidence type="ECO:0000256" key="5">
    <source>
        <dbReference type="ARBA" id="ARBA00022723"/>
    </source>
</evidence>
<name>A0AA48KKB7_9RHOB</name>
<evidence type="ECO:0000313" key="22">
    <source>
        <dbReference type="EMBL" id="BDW84945.1"/>
    </source>
</evidence>
<dbReference type="NCBIfam" id="TIGR00196">
    <property type="entry name" value="yjeF_cterm"/>
    <property type="match status" value="1"/>
</dbReference>
<evidence type="ECO:0000256" key="9">
    <source>
        <dbReference type="ARBA" id="ARBA00022958"/>
    </source>
</evidence>
<dbReference type="GO" id="GO:0046872">
    <property type="term" value="F:metal ion binding"/>
    <property type="evidence" value="ECO:0007669"/>
    <property type="project" value="UniProtKB-UniRule"/>
</dbReference>
<dbReference type="PROSITE" id="PS01050">
    <property type="entry name" value="YJEF_C_2"/>
    <property type="match status" value="1"/>
</dbReference>
<comment type="function">
    <text evidence="14 19">Bifunctional enzyme that catalyzes the epimerization of the S- and R-forms of NAD(P)HX and the dehydration of the S-form of NAD(P)HX at the expense of ADP, which is converted to AMP. This allows the repair of both epimers of NAD(P)HX, a damaged form of NAD(P)H that is a result of enzymatic or heat-dependent hydration.</text>
</comment>
<feature type="binding site" evidence="17">
    <location>
        <position position="343"/>
    </location>
    <ligand>
        <name>(6S)-NADPHX</name>
        <dbReference type="ChEBI" id="CHEBI:64076"/>
    </ligand>
</feature>
<comment type="similarity">
    <text evidence="18">Belongs to the NnrE/AIBP family.</text>
</comment>
<dbReference type="PANTHER" id="PTHR12592">
    <property type="entry name" value="ATP-DEPENDENT (S)-NAD(P)H-HYDRATE DEHYDRATASE FAMILY MEMBER"/>
    <property type="match status" value="1"/>
</dbReference>
<comment type="catalytic activity">
    <reaction evidence="2 18 19">
        <text>(6R)-NADPHX = (6S)-NADPHX</text>
        <dbReference type="Rhea" id="RHEA:32227"/>
        <dbReference type="ChEBI" id="CHEBI:64076"/>
        <dbReference type="ChEBI" id="CHEBI:64077"/>
        <dbReference type="EC" id="5.1.99.6"/>
    </reaction>
</comment>
<comment type="cofactor">
    <cofactor evidence="17">
        <name>Mg(2+)</name>
        <dbReference type="ChEBI" id="CHEBI:18420"/>
    </cofactor>
</comment>
<dbReference type="InterPro" id="IPR004443">
    <property type="entry name" value="YjeF_N_dom"/>
</dbReference>
<dbReference type="EC" id="5.1.99.6" evidence="19"/>
<comment type="cofactor">
    <cofactor evidence="18 19">
        <name>K(+)</name>
        <dbReference type="ChEBI" id="CHEBI:29103"/>
    </cofactor>
    <text evidence="18 19">Binds 1 potassium ion per subunit.</text>
</comment>
<proteinExistence type="inferred from homology"/>
<dbReference type="HAMAP" id="MF_01965">
    <property type="entry name" value="NADHX_dehydratase"/>
    <property type="match status" value="1"/>
</dbReference>
<dbReference type="InterPro" id="IPR029056">
    <property type="entry name" value="Ribokinase-like"/>
</dbReference>
<evidence type="ECO:0000256" key="6">
    <source>
        <dbReference type="ARBA" id="ARBA00022741"/>
    </source>
</evidence>
<dbReference type="GO" id="GO:0052855">
    <property type="term" value="F:ADP-dependent NAD(P)H-hydrate dehydratase activity"/>
    <property type="evidence" value="ECO:0007669"/>
    <property type="project" value="UniProtKB-UniRule"/>
</dbReference>
<keyword evidence="11 18" id="KW-0413">Isomerase</keyword>
<dbReference type="Proteomes" id="UP001337723">
    <property type="component" value="Chromosome"/>
</dbReference>
<feature type="binding site" evidence="17">
    <location>
        <begin position="438"/>
        <end position="442"/>
    </location>
    <ligand>
        <name>AMP</name>
        <dbReference type="ChEBI" id="CHEBI:456215"/>
    </ligand>
</feature>
<keyword evidence="7 17" id="KW-0067">ATP-binding</keyword>
<feature type="domain" description="YjeF N-terminal" evidence="21">
    <location>
        <begin position="18"/>
        <end position="237"/>
    </location>
</feature>
<evidence type="ECO:0000256" key="15">
    <source>
        <dbReference type="ARBA" id="ARBA00048238"/>
    </source>
</evidence>
<dbReference type="GO" id="GO:0046496">
    <property type="term" value="P:nicotinamide nucleotide metabolic process"/>
    <property type="evidence" value="ECO:0007669"/>
    <property type="project" value="UniProtKB-UniRule"/>
</dbReference>
<evidence type="ECO:0000256" key="17">
    <source>
        <dbReference type="HAMAP-Rule" id="MF_01965"/>
    </source>
</evidence>
<dbReference type="InterPro" id="IPR036652">
    <property type="entry name" value="YjeF_N_dom_sf"/>
</dbReference>
<feature type="binding site" evidence="18">
    <location>
        <position position="177"/>
    </location>
    <ligand>
        <name>K(+)</name>
        <dbReference type="ChEBI" id="CHEBI:29103"/>
    </ligand>
</feature>
<keyword evidence="9 18" id="KW-0630">Potassium</keyword>
<evidence type="ECO:0000256" key="7">
    <source>
        <dbReference type="ARBA" id="ARBA00022840"/>
    </source>
</evidence>
<comment type="catalytic activity">
    <reaction evidence="1 18 19">
        <text>(6R)-NADHX = (6S)-NADHX</text>
        <dbReference type="Rhea" id="RHEA:32215"/>
        <dbReference type="ChEBI" id="CHEBI:64074"/>
        <dbReference type="ChEBI" id="CHEBI:64075"/>
        <dbReference type="EC" id="5.1.99.6"/>
    </reaction>
</comment>
<evidence type="ECO:0000259" key="21">
    <source>
        <dbReference type="PROSITE" id="PS51385"/>
    </source>
</evidence>
<evidence type="ECO:0000256" key="19">
    <source>
        <dbReference type="PIRNR" id="PIRNR017184"/>
    </source>
</evidence>
<keyword evidence="23" id="KW-1185">Reference proteome</keyword>
<evidence type="ECO:0000256" key="18">
    <source>
        <dbReference type="HAMAP-Rule" id="MF_01966"/>
    </source>
</evidence>
<comment type="similarity">
    <text evidence="3 19">In the N-terminal section; belongs to the NnrE/AIBP family.</text>
</comment>
<dbReference type="PROSITE" id="PS51383">
    <property type="entry name" value="YJEF_C_3"/>
    <property type="match status" value="1"/>
</dbReference>
<dbReference type="CDD" id="cd01171">
    <property type="entry name" value="YXKO-related"/>
    <property type="match status" value="1"/>
</dbReference>
<dbReference type="HAMAP" id="MF_01966">
    <property type="entry name" value="NADHX_epimerase"/>
    <property type="match status" value="1"/>
</dbReference>
<comment type="function">
    <text evidence="17">Catalyzes the dehydration of the S-form of NAD(P)HX at the expense of ADP, which is converted to AMP. Together with NAD(P)HX epimerase, which catalyzes the epimerization of the S- and R-forms, the enzyme allows the repair of both epimers of NAD(P)HX, a damaged form of NAD(P)H that is a result of enzymatic or heat-dependent hydration.</text>
</comment>
<comment type="caution">
    <text evidence="18">Lacks conserved residue(s) required for the propagation of feature annotation.</text>
</comment>
<evidence type="ECO:0000256" key="1">
    <source>
        <dbReference type="ARBA" id="ARBA00000013"/>
    </source>
</evidence>
<keyword evidence="8 17" id="KW-0521">NADP</keyword>
<dbReference type="SUPFAM" id="SSF53613">
    <property type="entry name" value="Ribokinase-like"/>
    <property type="match status" value="1"/>
</dbReference>
<dbReference type="AlphaFoldDB" id="A0AA48KKB7"/>
<dbReference type="Pfam" id="PF03853">
    <property type="entry name" value="YjeF_N"/>
    <property type="match status" value="1"/>
</dbReference>
<evidence type="ECO:0000256" key="2">
    <source>
        <dbReference type="ARBA" id="ARBA00000909"/>
    </source>
</evidence>
<gene>
    <name evidence="18" type="primary">nnrE</name>
    <name evidence="17" type="synonym">nnrD</name>
    <name evidence="22" type="ORF">MACH21_11220</name>
</gene>
<evidence type="ECO:0000256" key="13">
    <source>
        <dbReference type="ARBA" id="ARBA00023268"/>
    </source>
</evidence>
<keyword evidence="10 17" id="KW-0520">NAD</keyword>
<comment type="similarity">
    <text evidence="4 19">In the C-terminal section; belongs to the NnrD/CARKD family.</text>
</comment>
<dbReference type="GO" id="GO:0052856">
    <property type="term" value="F:NAD(P)HX epimerase activity"/>
    <property type="evidence" value="ECO:0007669"/>
    <property type="project" value="UniProtKB-UniRule"/>
</dbReference>
<dbReference type="InterPro" id="IPR000631">
    <property type="entry name" value="CARKD"/>
</dbReference>
<dbReference type="SUPFAM" id="SSF64153">
    <property type="entry name" value="YjeF N-terminal domain-like"/>
    <property type="match status" value="1"/>
</dbReference>
<evidence type="ECO:0000256" key="10">
    <source>
        <dbReference type="ARBA" id="ARBA00023027"/>
    </source>
</evidence>
<feature type="binding site" evidence="18">
    <location>
        <position position="137"/>
    </location>
    <ligand>
        <name>K(+)</name>
        <dbReference type="ChEBI" id="CHEBI:29103"/>
    </ligand>
</feature>
<comment type="catalytic activity">
    <reaction evidence="16 17 19">
        <text>(6S)-NADPHX + ADP = AMP + phosphate + NADPH + H(+)</text>
        <dbReference type="Rhea" id="RHEA:32235"/>
        <dbReference type="ChEBI" id="CHEBI:15378"/>
        <dbReference type="ChEBI" id="CHEBI:43474"/>
        <dbReference type="ChEBI" id="CHEBI:57783"/>
        <dbReference type="ChEBI" id="CHEBI:64076"/>
        <dbReference type="ChEBI" id="CHEBI:456215"/>
        <dbReference type="ChEBI" id="CHEBI:456216"/>
        <dbReference type="EC" id="4.2.1.136"/>
    </reaction>
</comment>
<feature type="binding site" evidence="18">
    <location>
        <position position="71"/>
    </location>
    <ligand>
        <name>K(+)</name>
        <dbReference type="ChEBI" id="CHEBI:29103"/>
    </ligand>
</feature>
<evidence type="ECO:0000256" key="4">
    <source>
        <dbReference type="ARBA" id="ARBA00009524"/>
    </source>
</evidence>
<dbReference type="PIRSF" id="PIRSF017184">
    <property type="entry name" value="Nnr"/>
    <property type="match status" value="1"/>
</dbReference>
<comment type="catalytic activity">
    <reaction evidence="15 17 19">
        <text>(6S)-NADHX + ADP = AMP + phosphate + NADH + H(+)</text>
        <dbReference type="Rhea" id="RHEA:32223"/>
        <dbReference type="ChEBI" id="CHEBI:15378"/>
        <dbReference type="ChEBI" id="CHEBI:43474"/>
        <dbReference type="ChEBI" id="CHEBI:57945"/>
        <dbReference type="ChEBI" id="CHEBI:64074"/>
        <dbReference type="ChEBI" id="CHEBI:456215"/>
        <dbReference type="ChEBI" id="CHEBI:456216"/>
        <dbReference type="EC" id="4.2.1.136"/>
    </reaction>
</comment>
<keyword evidence="6 17" id="KW-0547">Nucleotide-binding</keyword>
<keyword evidence="12 17" id="KW-0456">Lyase</keyword>
<evidence type="ECO:0000256" key="16">
    <source>
        <dbReference type="ARBA" id="ARBA00049209"/>
    </source>
</evidence>
<evidence type="ECO:0000256" key="8">
    <source>
        <dbReference type="ARBA" id="ARBA00022857"/>
    </source>
</evidence>
<comment type="similarity">
    <text evidence="17">Belongs to the NnrD/CARKD family.</text>
</comment>
<dbReference type="NCBIfam" id="TIGR00197">
    <property type="entry name" value="yjeF_nterm"/>
    <property type="match status" value="1"/>
</dbReference>
<dbReference type="GO" id="GO:0110051">
    <property type="term" value="P:metabolite repair"/>
    <property type="evidence" value="ECO:0007669"/>
    <property type="project" value="TreeGrafter"/>
</dbReference>
<dbReference type="EC" id="4.2.1.136" evidence="19"/>
<evidence type="ECO:0000313" key="23">
    <source>
        <dbReference type="Proteomes" id="UP001337723"/>
    </source>
</evidence>
<dbReference type="Pfam" id="PF01256">
    <property type="entry name" value="Carb_kinase"/>
    <property type="match status" value="1"/>
</dbReference>
<feature type="binding site" evidence="17">
    <location>
        <position position="471"/>
    </location>
    <ligand>
        <name>AMP</name>
        <dbReference type="ChEBI" id="CHEBI:456215"/>
    </ligand>
</feature>
<keyword evidence="13" id="KW-0511">Multifunctional enzyme</keyword>
<feature type="binding site" evidence="18">
    <location>
        <position position="174"/>
    </location>
    <ligand>
        <name>(6S)-NADPHX</name>
        <dbReference type="ChEBI" id="CHEBI:64076"/>
    </ligand>
</feature>
<dbReference type="InterPro" id="IPR030677">
    <property type="entry name" value="Nnr"/>
</dbReference>
<dbReference type="InterPro" id="IPR017953">
    <property type="entry name" value="Carbohydrate_kinase_pred_CS"/>
</dbReference>
<evidence type="ECO:0000256" key="3">
    <source>
        <dbReference type="ARBA" id="ARBA00006001"/>
    </source>
</evidence>
<dbReference type="KEGG" id="rmai:MACH21_11220"/>
<evidence type="ECO:0000256" key="14">
    <source>
        <dbReference type="ARBA" id="ARBA00025153"/>
    </source>
</evidence>
<comment type="function">
    <text evidence="18">Catalyzes the epimerization of the S- and R-forms of NAD(P)HX, a damaged form of NAD(P)H that is a result of enzymatic or heat-dependent hydration. This is a prerequisite for the S-specific NAD(P)H-hydrate dehydratase to allow the repair of both epimers of NAD(P)HX.</text>
</comment>
<dbReference type="PANTHER" id="PTHR12592:SF0">
    <property type="entry name" value="ATP-DEPENDENT (S)-NAD(P)H-HYDRATE DEHYDRATASE"/>
    <property type="match status" value="1"/>
</dbReference>
<evidence type="ECO:0000259" key="20">
    <source>
        <dbReference type="PROSITE" id="PS51383"/>
    </source>
</evidence>
<comment type="subunit">
    <text evidence="17">Homotetramer.</text>
</comment>
<organism evidence="22 23">
    <name type="scientific">Roseicyclus marinus</name>
    <dbReference type="NCBI Taxonomy" id="2161673"/>
    <lineage>
        <taxon>Bacteria</taxon>
        <taxon>Pseudomonadati</taxon>
        <taxon>Pseudomonadota</taxon>
        <taxon>Alphaproteobacteria</taxon>
        <taxon>Rhodobacterales</taxon>
        <taxon>Roseobacteraceae</taxon>
        <taxon>Roseicyclus</taxon>
    </lineage>
</organism>
<evidence type="ECO:0000256" key="12">
    <source>
        <dbReference type="ARBA" id="ARBA00023239"/>
    </source>
</evidence>
<feature type="binding site" evidence="18">
    <location>
        <begin position="141"/>
        <end position="147"/>
    </location>
    <ligand>
        <name>(6S)-NADPHX</name>
        <dbReference type="ChEBI" id="CHEBI:64076"/>
    </ligand>
</feature>
<reference evidence="22 23" key="1">
    <citation type="submission" date="2023-01" db="EMBL/GenBank/DDBJ databases">
        <title>Complete genome sequence of Roseicyclus marinus strain Dej080120_10.</title>
        <authorList>
            <person name="Ueki S."/>
            <person name="Maruyama F."/>
        </authorList>
    </citation>
    <scope>NUCLEOTIDE SEQUENCE [LARGE SCALE GENOMIC DNA]</scope>
    <source>
        <strain evidence="22 23">Dej080120_10</strain>
    </source>
</reference>
<dbReference type="GO" id="GO:0005524">
    <property type="term" value="F:ATP binding"/>
    <property type="evidence" value="ECO:0007669"/>
    <property type="project" value="UniProtKB-UniRule"/>
</dbReference>
<feature type="binding site" evidence="17">
    <location>
        <position position="280"/>
    </location>
    <ligand>
        <name>(6S)-NADPHX</name>
        <dbReference type="ChEBI" id="CHEBI:64076"/>
    </ligand>
</feature>
<evidence type="ECO:0000256" key="11">
    <source>
        <dbReference type="ARBA" id="ARBA00023235"/>
    </source>
</evidence>
<sequence>MSSLKTTPPDLLLTAAQMRAAEQAVIASGRATGRALMETAGRRVVETLLAHWPDLARAPNRAIVLCGPGNNGGDGFVIARLLARWHWDVELFFLGDPARLPPDAAANHALWSDLGAVKPLPMTAPPDLRGGTGVIIDALFGTGLTRGLGPDLAQDVLAPLDQADFAHWRRVAVDIPSGLCADSGRVLAAADGSATAFRADLTVTFHAAKRGHVLGAGPDLCGALAVADIGLGAGAGASDTPDPLRLVGPPAPGAILKPPGHKYDHGHALVFSGGQGQSGAARLAARAALRIGAGLVTLAAPPEAMAECAAQLTAIMLRDIPDAAACAELLADRRLNALCLGPGLGLDRARALVPVALAAPRALVLDADALTAFADDPPALFARLHPGVILTPHDGEFARLFPDLAAHLADRPTHGPAFGRVEAALAAAARAGCTLLLKGRDTIIADHTGRCAVHAATGDRAAPWLATAGAGDVLAGFITGLLARGLDPFQAAAAAAWLHVETARHFGPGLIAEDLPETLPAILRKLVE</sequence>
<accession>A0AA48KKB7</accession>
<feature type="domain" description="YjeF C-terminal" evidence="20">
    <location>
        <begin position="245"/>
        <end position="526"/>
    </location>
</feature>
<feature type="binding site" evidence="17">
    <location>
        <position position="393"/>
    </location>
    <ligand>
        <name>(6S)-NADPHX</name>
        <dbReference type="ChEBI" id="CHEBI:64076"/>
    </ligand>
</feature>
<feature type="binding site" evidence="18">
    <location>
        <begin position="70"/>
        <end position="74"/>
    </location>
    <ligand>
        <name>(6S)-NADPHX</name>
        <dbReference type="ChEBI" id="CHEBI:64076"/>
    </ligand>
</feature>